<dbReference type="EMBL" id="JABEZY010000010">
    <property type="protein sequence ID" value="MBA0748280.1"/>
    <property type="molecule type" value="Genomic_DNA"/>
</dbReference>
<proteinExistence type="predicted"/>
<comment type="caution">
    <text evidence="1">The sequence shown here is derived from an EMBL/GenBank/DDBJ whole genome shotgun (WGS) entry which is preliminary data.</text>
</comment>
<reference evidence="1 2" key="1">
    <citation type="journal article" date="2019" name="Genome Biol. Evol.">
        <title>Insights into the evolution of the New World diploid cottons (Gossypium, subgenus Houzingenia) based on genome sequencing.</title>
        <authorList>
            <person name="Grover C.E."/>
            <person name="Arick M.A. 2nd"/>
            <person name="Thrash A."/>
            <person name="Conover J.L."/>
            <person name="Sanders W.S."/>
            <person name="Peterson D.G."/>
            <person name="Frelichowski J.E."/>
            <person name="Scheffler J.A."/>
            <person name="Scheffler B.E."/>
            <person name="Wendel J.F."/>
        </authorList>
    </citation>
    <scope>NUCLEOTIDE SEQUENCE [LARGE SCALE GENOMIC DNA]</scope>
    <source>
        <strain evidence="1">5</strain>
        <tissue evidence="1">Leaf</tissue>
    </source>
</reference>
<sequence>MPMVLLDLPPISHPMLPLSSRWSYCPAGHAKVLVSVVLRQRELG</sequence>
<accession>A0A7J9CIC0</accession>
<evidence type="ECO:0000313" key="1">
    <source>
        <dbReference type="EMBL" id="MBA0748280.1"/>
    </source>
</evidence>
<protein>
    <submittedName>
        <fullName evidence="1">Uncharacterized protein</fullName>
    </submittedName>
</protein>
<dbReference type="AlphaFoldDB" id="A0A7J9CIC0"/>
<gene>
    <name evidence="1" type="ORF">Gogos_005123</name>
</gene>
<dbReference type="Proteomes" id="UP000593579">
    <property type="component" value="Unassembled WGS sequence"/>
</dbReference>
<organism evidence="1 2">
    <name type="scientific">Gossypium gossypioides</name>
    <name type="common">Mexican cotton</name>
    <name type="synonym">Selera gossypioides</name>
    <dbReference type="NCBI Taxonomy" id="34282"/>
    <lineage>
        <taxon>Eukaryota</taxon>
        <taxon>Viridiplantae</taxon>
        <taxon>Streptophyta</taxon>
        <taxon>Embryophyta</taxon>
        <taxon>Tracheophyta</taxon>
        <taxon>Spermatophyta</taxon>
        <taxon>Magnoliopsida</taxon>
        <taxon>eudicotyledons</taxon>
        <taxon>Gunneridae</taxon>
        <taxon>Pentapetalae</taxon>
        <taxon>rosids</taxon>
        <taxon>malvids</taxon>
        <taxon>Malvales</taxon>
        <taxon>Malvaceae</taxon>
        <taxon>Malvoideae</taxon>
        <taxon>Gossypium</taxon>
    </lineage>
</organism>
<keyword evidence="2" id="KW-1185">Reference proteome</keyword>
<name>A0A7J9CIC0_GOSGO</name>
<evidence type="ECO:0000313" key="2">
    <source>
        <dbReference type="Proteomes" id="UP000593579"/>
    </source>
</evidence>